<gene>
    <name evidence="7" type="ORF">Nkreftii_002650</name>
</gene>
<evidence type="ECO:0000313" key="7">
    <source>
        <dbReference type="EMBL" id="QPD04876.1"/>
    </source>
</evidence>
<dbReference type="KEGG" id="nkf:Nkreftii_002650"/>
<dbReference type="AlphaFoldDB" id="A0A7S8J025"/>
<proteinExistence type="predicted"/>
<evidence type="ECO:0000256" key="4">
    <source>
        <dbReference type="ARBA" id="ARBA00022989"/>
    </source>
</evidence>
<organism evidence="7 8">
    <name type="scientific">Candidatus Nitrospira kreftii</name>
    <dbReference type="NCBI Taxonomy" id="2652173"/>
    <lineage>
        <taxon>Bacteria</taxon>
        <taxon>Pseudomonadati</taxon>
        <taxon>Nitrospirota</taxon>
        <taxon>Nitrospiria</taxon>
        <taxon>Nitrospirales</taxon>
        <taxon>Nitrospiraceae</taxon>
        <taxon>Nitrospira</taxon>
    </lineage>
</organism>
<comment type="subcellular location">
    <subcellularLocation>
        <location evidence="1">Cell membrane</location>
    </subcellularLocation>
</comment>
<feature type="transmembrane region" description="Helical" evidence="6">
    <location>
        <begin position="12"/>
        <end position="29"/>
    </location>
</feature>
<keyword evidence="3 6" id="KW-0812">Transmembrane</keyword>
<keyword evidence="4 6" id="KW-1133">Transmembrane helix</keyword>
<evidence type="ECO:0000256" key="2">
    <source>
        <dbReference type="ARBA" id="ARBA00022475"/>
    </source>
</evidence>
<evidence type="ECO:0000313" key="8">
    <source>
        <dbReference type="Proteomes" id="UP000593737"/>
    </source>
</evidence>
<keyword evidence="2" id="KW-1003">Cell membrane</keyword>
<reference evidence="7 8" key="1">
    <citation type="journal article" date="2020" name="ISME J.">
        <title>Enrichment and physiological characterization of a novel comammox Nitrospira indicates ammonium inhibition of complete nitrification.</title>
        <authorList>
            <person name="Sakoula D."/>
            <person name="Koch H."/>
            <person name="Frank J."/>
            <person name="Jetten M.S.M."/>
            <person name="van Kessel M.A.H.J."/>
            <person name="Lucker S."/>
        </authorList>
    </citation>
    <scope>NUCLEOTIDE SEQUENCE [LARGE SCALE GENOMIC DNA]</scope>
    <source>
        <strain evidence="7">Comreactor17</strain>
    </source>
</reference>
<sequence>MIDLWESLFRTVSALAIVLVLMGIATVIFRRVMGPRLGVGGQRPLVQVVATGYLAPRKTVSLVSVAGEYLIVGTTATDLVPLGRLTDSTQLHELLTRTTGTTATPTSSLPDSVVSSWLTRWPVVSVRYDKDVHGQ</sequence>
<name>A0A7S8J025_9BACT</name>
<dbReference type="GO" id="GO:0044781">
    <property type="term" value="P:bacterial-type flagellum organization"/>
    <property type="evidence" value="ECO:0007669"/>
    <property type="project" value="InterPro"/>
</dbReference>
<dbReference type="InterPro" id="IPR022781">
    <property type="entry name" value="Flagellar_biosynth_FliO"/>
</dbReference>
<evidence type="ECO:0000256" key="6">
    <source>
        <dbReference type="SAM" id="Phobius"/>
    </source>
</evidence>
<evidence type="ECO:0000256" key="5">
    <source>
        <dbReference type="ARBA" id="ARBA00023136"/>
    </source>
</evidence>
<keyword evidence="5 6" id="KW-0472">Membrane</keyword>
<dbReference type="Pfam" id="PF04347">
    <property type="entry name" value="FliO"/>
    <property type="match status" value="1"/>
</dbReference>
<dbReference type="EMBL" id="CP047423">
    <property type="protein sequence ID" value="QPD04876.1"/>
    <property type="molecule type" value="Genomic_DNA"/>
</dbReference>
<evidence type="ECO:0000256" key="1">
    <source>
        <dbReference type="ARBA" id="ARBA00004236"/>
    </source>
</evidence>
<evidence type="ECO:0008006" key="9">
    <source>
        <dbReference type="Google" id="ProtNLM"/>
    </source>
</evidence>
<evidence type="ECO:0000256" key="3">
    <source>
        <dbReference type="ARBA" id="ARBA00022692"/>
    </source>
</evidence>
<dbReference type="GO" id="GO:0016020">
    <property type="term" value="C:membrane"/>
    <property type="evidence" value="ECO:0007669"/>
    <property type="project" value="InterPro"/>
</dbReference>
<accession>A0A7S8J025</accession>
<dbReference type="Proteomes" id="UP000593737">
    <property type="component" value="Chromosome"/>
</dbReference>
<protein>
    <recommendedName>
        <fullName evidence="9">Flagellar protein</fullName>
    </recommendedName>
</protein>